<feature type="active site" description="Proton acceptor" evidence="4">
    <location>
        <position position="77"/>
    </location>
</feature>
<comment type="cofactor">
    <cofactor evidence="1 4">
        <name>a divalent metal cation</name>
        <dbReference type="ChEBI" id="CHEBI:60240"/>
    </cofactor>
</comment>
<comment type="catalytic activity">
    <reaction evidence="4">
        <text>UTP + H2O = UMP + diphosphate + H(+)</text>
        <dbReference type="Rhea" id="RHEA:29395"/>
        <dbReference type="ChEBI" id="CHEBI:15377"/>
        <dbReference type="ChEBI" id="CHEBI:15378"/>
        <dbReference type="ChEBI" id="CHEBI:33019"/>
        <dbReference type="ChEBI" id="CHEBI:46398"/>
        <dbReference type="ChEBI" id="CHEBI:57865"/>
        <dbReference type="EC" id="3.6.1.9"/>
    </reaction>
</comment>
<dbReference type="InterPro" id="IPR029001">
    <property type="entry name" value="ITPase-like_fam"/>
</dbReference>
<dbReference type="Gene3D" id="3.90.950.10">
    <property type="match status" value="1"/>
</dbReference>
<comment type="catalytic activity">
    <reaction evidence="4">
        <text>dTTP + H2O = dTMP + diphosphate + H(+)</text>
        <dbReference type="Rhea" id="RHEA:28534"/>
        <dbReference type="ChEBI" id="CHEBI:15377"/>
        <dbReference type="ChEBI" id="CHEBI:15378"/>
        <dbReference type="ChEBI" id="CHEBI:33019"/>
        <dbReference type="ChEBI" id="CHEBI:37568"/>
        <dbReference type="ChEBI" id="CHEBI:63528"/>
        <dbReference type="EC" id="3.6.1.9"/>
    </reaction>
</comment>
<organism evidence="5 6">
    <name type="scientific">endosymbiont of Galathealinum brachiosum</name>
    <dbReference type="NCBI Taxonomy" id="2200906"/>
    <lineage>
        <taxon>Bacteria</taxon>
        <taxon>Pseudomonadati</taxon>
        <taxon>Pseudomonadota</taxon>
        <taxon>Gammaproteobacteria</taxon>
        <taxon>sulfur-oxidizing symbionts</taxon>
    </lineage>
</organism>
<proteinExistence type="inferred from homology"/>
<sequence length="198" mass="21702">MTNTGVSDKPQITLASSSPRRRELLDQIQVSYNVLPVDIDESYVPGETAEQFVTRLALEKARSGYKTSPLMPALGSDTIVLFDHQILGKPKNRQDALNMLQMLSGKNHQVMTAVAICNGETEHCVISASEVEFAQIDDQQAEAYWETGEPVDKAGGYGIQGIAAQFIKNIKGSYSGIMGLPLYETVELLKRVGIKNLK</sequence>
<dbReference type="EC" id="3.6.1.9" evidence="4"/>
<dbReference type="GO" id="GO:0036221">
    <property type="term" value="F:UTP diphosphatase activity"/>
    <property type="evidence" value="ECO:0007669"/>
    <property type="project" value="RHEA"/>
</dbReference>
<evidence type="ECO:0000313" key="5">
    <source>
        <dbReference type="EMBL" id="RDH84943.1"/>
    </source>
</evidence>
<dbReference type="Proteomes" id="UP000254266">
    <property type="component" value="Unassembled WGS sequence"/>
</dbReference>
<dbReference type="PANTHER" id="PTHR43213:SF5">
    <property type="entry name" value="BIFUNCTIONAL DTTP_UTP PYROPHOSPHATASE_METHYLTRANSFERASE PROTEIN-RELATED"/>
    <property type="match status" value="1"/>
</dbReference>
<evidence type="ECO:0000256" key="3">
    <source>
        <dbReference type="ARBA" id="ARBA00023080"/>
    </source>
</evidence>
<dbReference type="GO" id="GO:0005737">
    <property type="term" value="C:cytoplasm"/>
    <property type="evidence" value="ECO:0007669"/>
    <property type="project" value="UniProtKB-SubCell"/>
</dbReference>
<keyword evidence="6" id="KW-1185">Reference proteome</keyword>
<gene>
    <name evidence="5" type="ORF">DIZ80_05625</name>
</gene>
<dbReference type="InterPro" id="IPR003697">
    <property type="entry name" value="Maf-like"/>
</dbReference>
<evidence type="ECO:0000256" key="1">
    <source>
        <dbReference type="ARBA" id="ARBA00001968"/>
    </source>
</evidence>
<dbReference type="PIRSF" id="PIRSF006305">
    <property type="entry name" value="Maf"/>
    <property type="match status" value="1"/>
</dbReference>
<dbReference type="CDD" id="cd00555">
    <property type="entry name" value="Maf"/>
    <property type="match status" value="1"/>
</dbReference>
<feature type="site" description="Important for substrate specificity" evidence="4">
    <location>
        <position position="20"/>
    </location>
</feature>
<keyword evidence="3 4" id="KW-0546">Nucleotide metabolism</keyword>
<dbReference type="HAMAP" id="MF_00528">
    <property type="entry name" value="Maf"/>
    <property type="match status" value="1"/>
</dbReference>
<comment type="caution">
    <text evidence="5">The sequence shown here is derived from an EMBL/GenBank/DDBJ whole genome shotgun (WGS) entry which is preliminary data.</text>
</comment>
<evidence type="ECO:0000256" key="2">
    <source>
        <dbReference type="ARBA" id="ARBA00022801"/>
    </source>
</evidence>
<dbReference type="AlphaFoldDB" id="A0A370DJB3"/>
<feature type="site" description="Important for substrate specificity" evidence="4">
    <location>
        <position position="78"/>
    </location>
</feature>
<feature type="site" description="Important for substrate specificity" evidence="4">
    <location>
        <position position="160"/>
    </location>
</feature>
<dbReference type="Pfam" id="PF02545">
    <property type="entry name" value="Maf"/>
    <property type="match status" value="1"/>
</dbReference>
<comment type="similarity">
    <text evidence="4">Belongs to the Maf family. YhdE subfamily.</text>
</comment>
<comment type="caution">
    <text evidence="4">Lacks conserved residue(s) required for the propagation of feature annotation.</text>
</comment>
<reference evidence="5 6" key="1">
    <citation type="journal article" date="2018" name="ISME J.">
        <title>Endosymbiont genomes yield clues of tubeworm success.</title>
        <authorList>
            <person name="Li Y."/>
            <person name="Liles M.R."/>
            <person name="Halanych K.M."/>
        </authorList>
    </citation>
    <scope>NUCLEOTIDE SEQUENCE [LARGE SCALE GENOMIC DNA]</scope>
    <source>
        <strain evidence="5">A1464</strain>
    </source>
</reference>
<protein>
    <recommendedName>
        <fullName evidence="4">dTTP/UTP pyrophosphatase</fullName>
        <shortName evidence="4">dTTPase/UTPase</shortName>
        <ecNumber evidence="4">3.6.1.9</ecNumber>
    </recommendedName>
    <alternativeName>
        <fullName evidence="4">Nucleoside triphosphate pyrophosphatase</fullName>
    </alternativeName>
    <alternativeName>
        <fullName evidence="4">Nucleotide pyrophosphatase</fullName>
        <shortName evidence="4">Nucleotide PPase</shortName>
    </alternativeName>
</protein>
<dbReference type="GO" id="GO:0036218">
    <property type="term" value="F:dTTP diphosphatase activity"/>
    <property type="evidence" value="ECO:0007669"/>
    <property type="project" value="RHEA"/>
</dbReference>
<comment type="function">
    <text evidence="4">Nucleoside triphosphate pyrophosphatase that hydrolyzes dTTP and UTP. May have a dual role in cell division arrest and in preventing the incorporation of modified nucleotides into cellular nucleic acids.</text>
</comment>
<dbReference type="EMBL" id="QFXC01000007">
    <property type="protein sequence ID" value="RDH84943.1"/>
    <property type="molecule type" value="Genomic_DNA"/>
</dbReference>
<dbReference type="NCBIfam" id="TIGR00172">
    <property type="entry name" value="maf"/>
    <property type="match status" value="1"/>
</dbReference>
<comment type="subcellular location">
    <subcellularLocation>
        <location evidence="4">Cytoplasm</location>
    </subcellularLocation>
</comment>
<name>A0A370DJB3_9GAMM</name>
<dbReference type="GO" id="GO:0009117">
    <property type="term" value="P:nucleotide metabolic process"/>
    <property type="evidence" value="ECO:0007669"/>
    <property type="project" value="UniProtKB-KW"/>
</dbReference>
<evidence type="ECO:0000313" key="6">
    <source>
        <dbReference type="Proteomes" id="UP000254266"/>
    </source>
</evidence>
<evidence type="ECO:0000256" key="4">
    <source>
        <dbReference type="HAMAP-Rule" id="MF_00528"/>
    </source>
</evidence>
<accession>A0A370DJB3</accession>
<keyword evidence="4" id="KW-0963">Cytoplasm</keyword>
<dbReference type="SUPFAM" id="SSF52972">
    <property type="entry name" value="ITPase-like"/>
    <property type="match status" value="1"/>
</dbReference>
<keyword evidence="2 4" id="KW-0378">Hydrolase</keyword>
<dbReference type="PANTHER" id="PTHR43213">
    <property type="entry name" value="BIFUNCTIONAL DTTP/UTP PYROPHOSPHATASE/METHYLTRANSFERASE PROTEIN-RELATED"/>
    <property type="match status" value="1"/>
</dbReference>